<proteinExistence type="predicted"/>
<comment type="caution">
    <text evidence="1">The sequence shown here is derived from an EMBL/GenBank/DDBJ whole genome shotgun (WGS) entry which is preliminary data.</text>
</comment>
<dbReference type="STRING" id="1802485.A2V97_01055"/>
<accession>A0A1F7XJK8</accession>
<dbReference type="Proteomes" id="UP000177382">
    <property type="component" value="Unassembled WGS sequence"/>
</dbReference>
<evidence type="ECO:0008006" key="3">
    <source>
        <dbReference type="Google" id="ProtNLM"/>
    </source>
</evidence>
<name>A0A1F7XJK8_9BACT</name>
<sequence length="156" mass="17797">MSYELVKLARTKDEALKLIDELDLIYDSLFENSKEPLDEVLAKKVSAKTVEIVKAAFSKGVDKAKYLKAAKELLRRAKIITLTLAFEPREETIEKLSVWISKNIEGVALLDITKNESLVGGAILIFQGNYRDFSLRKKIRDFLLRERNYVAAYLAK</sequence>
<dbReference type="EMBL" id="MGFX01000006">
    <property type="protein sequence ID" value="OGM15206.1"/>
    <property type="molecule type" value="Genomic_DNA"/>
</dbReference>
<evidence type="ECO:0000313" key="2">
    <source>
        <dbReference type="Proteomes" id="UP000177382"/>
    </source>
</evidence>
<reference evidence="1 2" key="1">
    <citation type="journal article" date="2016" name="Nat. Commun.">
        <title>Thousands of microbial genomes shed light on interconnected biogeochemical processes in an aquifer system.</title>
        <authorList>
            <person name="Anantharaman K."/>
            <person name="Brown C.T."/>
            <person name="Hug L.A."/>
            <person name="Sharon I."/>
            <person name="Castelle C.J."/>
            <person name="Probst A.J."/>
            <person name="Thomas B.C."/>
            <person name="Singh A."/>
            <person name="Wilkins M.J."/>
            <person name="Karaoz U."/>
            <person name="Brodie E.L."/>
            <person name="Williams K.H."/>
            <person name="Hubbard S.S."/>
            <person name="Banfield J.F."/>
        </authorList>
    </citation>
    <scope>NUCLEOTIDE SEQUENCE [LARGE SCALE GENOMIC DNA]</scope>
</reference>
<organism evidence="1 2">
    <name type="scientific">Candidatus Woesebacteria bacterium RBG_16_42_24</name>
    <dbReference type="NCBI Taxonomy" id="1802485"/>
    <lineage>
        <taxon>Bacteria</taxon>
        <taxon>Candidatus Woeseibacteriota</taxon>
    </lineage>
</organism>
<protein>
    <recommendedName>
        <fullName evidence="3">F-type ATPase subunit delta</fullName>
    </recommendedName>
</protein>
<gene>
    <name evidence="1" type="ORF">A2V97_01055</name>
</gene>
<dbReference type="AlphaFoldDB" id="A0A1F7XJK8"/>
<evidence type="ECO:0000313" key="1">
    <source>
        <dbReference type="EMBL" id="OGM15206.1"/>
    </source>
</evidence>